<keyword evidence="3 6" id="KW-0547">Nucleotide-binding</keyword>
<evidence type="ECO:0000313" key="10">
    <source>
        <dbReference type="Proteomes" id="UP000051952"/>
    </source>
</evidence>
<dbReference type="GO" id="GO:0003777">
    <property type="term" value="F:microtubule motor activity"/>
    <property type="evidence" value="ECO:0007669"/>
    <property type="project" value="InterPro"/>
</dbReference>
<feature type="non-terminal residue" evidence="9">
    <location>
        <position position="322"/>
    </location>
</feature>
<evidence type="ECO:0000256" key="1">
    <source>
        <dbReference type="ARBA" id="ARBA00004496"/>
    </source>
</evidence>
<feature type="binding site" evidence="6">
    <location>
        <begin position="94"/>
        <end position="101"/>
    </location>
    <ligand>
        <name>ATP</name>
        <dbReference type="ChEBI" id="CHEBI:30616"/>
    </ligand>
</feature>
<evidence type="ECO:0000256" key="7">
    <source>
        <dbReference type="RuleBase" id="RU000394"/>
    </source>
</evidence>
<dbReference type="SMART" id="SM00129">
    <property type="entry name" value="KISc"/>
    <property type="match status" value="1"/>
</dbReference>
<dbReference type="InterPro" id="IPR036961">
    <property type="entry name" value="Kinesin_motor_dom_sf"/>
</dbReference>
<dbReference type="GO" id="GO:0005874">
    <property type="term" value="C:microtubule"/>
    <property type="evidence" value="ECO:0007669"/>
    <property type="project" value="UniProtKB-KW"/>
</dbReference>
<dbReference type="Pfam" id="PF00225">
    <property type="entry name" value="Kinesin"/>
    <property type="match status" value="1"/>
</dbReference>
<dbReference type="GO" id="GO:0005524">
    <property type="term" value="F:ATP binding"/>
    <property type="evidence" value="ECO:0007669"/>
    <property type="project" value="UniProtKB-UniRule"/>
</dbReference>
<dbReference type="VEuPathDB" id="TriTrypDB:BSAL_69525"/>
<keyword evidence="2" id="KW-0963">Cytoplasm</keyword>
<dbReference type="AlphaFoldDB" id="A0A0S4IV79"/>
<organism evidence="9 10">
    <name type="scientific">Bodo saltans</name>
    <name type="common">Flagellated protozoan</name>
    <dbReference type="NCBI Taxonomy" id="75058"/>
    <lineage>
        <taxon>Eukaryota</taxon>
        <taxon>Discoba</taxon>
        <taxon>Euglenozoa</taxon>
        <taxon>Kinetoplastea</taxon>
        <taxon>Metakinetoplastina</taxon>
        <taxon>Eubodonida</taxon>
        <taxon>Bodonidae</taxon>
        <taxon>Bodo</taxon>
    </lineage>
</organism>
<comment type="similarity">
    <text evidence="6 7">Belongs to the TRAFAC class myosin-kinesin ATPase superfamily. Kinesin family.</text>
</comment>
<keyword evidence="4 6" id="KW-0067">ATP-binding</keyword>
<protein>
    <recommendedName>
        <fullName evidence="7">Kinesin-like protein</fullName>
    </recommendedName>
</protein>
<sequence>MIEGLDEGSNRKDVSVVVRVRAGAENAIVRCSRPLPQSQTVFHEVSVGDGDKNRFTFDAVFGPHCSQADLYAAIGADVVKHSLEGYNACVMTYGQTSSGKTFSMLGPDGGSDRLFGDRTVDVRASEELGLVPRVLDTLFRRRNDKSSGEVSTNIEISCVELYNEVFFDLLSGDAEKSQNLRIREDANRGIFIEGAASLPVDNTPQLFDLLAKISSSKHTSFTAMNATSSRSHTIITVSVDQVDHVRHDSTTNSRIFLVDLAGSERIEKTGAMGDRLKEAQNINLSLTLLGNVIKKLTDGKSMHIPYRDSKLTRLLQNSLGGN</sequence>
<dbReference type="GO" id="GO:0008017">
    <property type="term" value="F:microtubule binding"/>
    <property type="evidence" value="ECO:0007669"/>
    <property type="project" value="InterPro"/>
</dbReference>
<dbReference type="OrthoDB" id="3176171at2759"/>
<evidence type="ECO:0000256" key="6">
    <source>
        <dbReference type="PROSITE-ProRule" id="PRU00283"/>
    </source>
</evidence>
<keyword evidence="7" id="KW-0493">Microtubule</keyword>
<dbReference type="CDD" id="cd00106">
    <property type="entry name" value="KISc"/>
    <property type="match status" value="1"/>
</dbReference>
<dbReference type="InterPro" id="IPR027640">
    <property type="entry name" value="Kinesin-like_fam"/>
</dbReference>
<keyword evidence="10" id="KW-1185">Reference proteome</keyword>
<dbReference type="PROSITE" id="PS50067">
    <property type="entry name" value="KINESIN_MOTOR_2"/>
    <property type="match status" value="1"/>
</dbReference>
<dbReference type="GO" id="GO:0005737">
    <property type="term" value="C:cytoplasm"/>
    <property type="evidence" value="ECO:0007669"/>
    <property type="project" value="UniProtKB-SubCell"/>
</dbReference>
<dbReference type="InterPro" id="IPR001752">
    <property type="entry name" value="Kinesin_motor_dom"/>
</dbReference>
<proteinExistence type="inferred from homology"/>
<keyword evidence="5" id="KW-0175">Coiled coil</keyword>
<dbReference type="GO" id="GO:0051231">
    <property type="term" value="P:spindle elongation"/>
    <property type="evidence" value="ECO:0007669"/>
    <property type="project" value="TreeGrafter"/>
</dbReference>
<evidence type="ECO:0000256" key="3">
    <source>
        <dbReference type="ARBA" id="ARBA00022741"/>
    </source>
</evidence>
<gene>
    <name evidence="9" type="ORF">BSAL_69525</name>
</gene>
<dbReference type="InterPro" id="IPR019821">
    <property type="entry name" value="Kinesin_motor_CS"/>
</dbReference>
<evidence type="ECO:0000256" key="4">
    <source>
        <dbReference type="ARBA" id="ARBA00022840"/>
    </source>
</evidence>
<feature type="domain" description="Kinesin motor" evidence="8">
    <location>
        <begin position="13"/>
        <end position="322"/>
    </location>
</feature>
<evidence type="ECO:0000256" key="2">
    <source>
        <dbReference type="ARBA" id="ARBA00022490"/>
    </source>
</evidence>
<dbReference type="InterPro" id="IPR027417">
    <property type="entry name" value="P-loop_NTPase"/>
</dbReference>
<reference evidence="10" key="1">
    <citation type="submission" date="2015-09" db="EMBL/GenBank/DDBJ databases">
        <authorList>
            <consortium name="Pathogen Informatics"/>
        </authorList>
    </citation>
    <scope>NUCLEOTIDE SEQUENCE [LARGE SCALE GENOMIC DNA]</scope>
    <source>
        <strain evidence="10">Lake Konstanz</strain>
    </source>
</reference>
<dbReference type="Gene3D" id="3.40.850.10">
    <property type="entry name" value="Kinesin motor domain"/>
    <property type="match status" value="1"/>
</dbReference>
<evidence type="ECO:0000259" key="8">
    <source>
        <dbReference type="PROSITE" id="PS50067"/>
    </source>
</evidence>
<dbReference type="PANTHER" id="PTHR47969">
    <property type="entry name" value="CHROMOSOME-ASSOCIATED KINESIN KIF4A-RELATED"/>
    <property type="match status" value="1"/>
</dbReference>
<accession>A0A0S4IV79</accession>
<comment type="subcellular location">
    <subcellularLocation>
        <location evidence="1">Cytoplasm</location>
    </subcellularLocation>
</comment>
<dbReference type="SUPFAM" id="SSF52540">
    <property type="entry name" value="P-loop containing nucleoside triphosphate hydrolases"/>
    <property type="match status" value="1"/>
</dbReference>
<dbReference type="GO" id="GO:0007018">
    <property type="term" value="P:microtubule-based movement"/>
    <property type="evidence" value="ECO:0007669"/>
    <property type="project" value="InterPro"/>
</dbReference>
<evidence type="ECO:0000313" key="9">
    <source>
        <dbReference type="EMBL" id="CUG02022.1"/>
    </source>
</evidence>
<dbReference type="Proteomes" id="UP000051952">
    <property type="component" value="Unassembled WGS sequence"/>
</dbReference>
<dbReference type="PROSITE" id="PS00411">
    <property type="entry name" value="KINESIN_MOTOR_1"/>
    <property type="match status" value="1"/>
</dbReference>
<keyword evidence="6 7" id="KW-0505">Motor protein</keyword>
<dbReference type="GO" id="GO:0005875">
    <property type="term" value="C:microtubule associated complex"/>
    <property type="evidence" value="ECO:0007669"/>
    <property type="project" value="TreeGrafter"/>
</dbReference>
<name>A0A0S4IV79_BODSA</name>
<evidence type="ECO:0000256" key="5">
    <source>
        <dbReference type="ARBA" id="ARBA00023054"/>
    </source>
</evidence>
<dbReference type="EMBL" id="CYKH01000495">
    <property type="protein sequence ID" value="CUG02022.1"/>
    <property type="molecule type" value="Genomic_DNA"/>
</dbReference>
<dbReference type="GO" id="GO:0007052">
    <property type="term" value="P:mitotic spindle organization"/>
    <property type="evidence" value="ECO:0007669"/>
    <property type="project" value="TreeGrafter"/>
</dbReference>
<dbReference type="PRINTS" id="PR00380">
    <property type="entry name" value="KINESINHEAVY"/>
</dbReference>
<dbReference type="PANTHER" id="PTHR47969:SF15">
    <property type="entry name" value="CHROMOSOME-ASSOCIATED KINESIN KIF4A-RELATED"/>
    <property type="match status" value="1"/>
</dbReference>
<dbReference type="OMA" id="MEGSFIN"/>